<name>B7C9G4_9FIRM</name>
<dbReference type="PANTHER" id="PTHR43335:SF8">
    <property type="entry name" value="ABC TRANSPORTER, ATP-BINDING PROTEIN"/>
    <property type="match status" value="1"/>
</dbReference>
<dbReference type="InterPro" id="IPR017871">
    <property type="entry name" value="ABC_transporter-like_CS"/>
</dbReference>
<evidence type="ECO:0000313" key="7">
    <source>
        <dbReference type="Proteomes" id="UP000004315"/>
    </source>
</evidence>
<dbReference type="SMART" id="SM00382">
    <property type="entry name" value="AAA"/>
    <property type="match status" value="1"/>
</dbReference>
<reference evidence="6 7" key="1">
    <citation type="submission" date="2008-11" db="EMBL/GenBank/DDBJ databases">
        <title>Draft genome sequence of Eubacterium biforme (DSM 3989).</title>
        <authorList>
            <person name="Sudarsanam P."/>
            <person name="Ley R."/>
            <person name="Guruge J."/>
            <person name="Turnbaugh P.J."/>
            <person name="Mahowald M."/>
            <person name="Liep D."/>
            <person name="Gordon J."/>
        </authorList>
    </citation>
    <scope>NUCLEOTIDE SEQUENCE [LARGE SCALE GENOMIC DNA]</scope>
    <source>
        <strain evidence="6 7">DSM 3989</strain>
    </source>
</reference>
<proteinExistence type="inferred from homology"/>
<comment type="caution">
    <text evidence="6">The sequence shown here is derived from an EMBL/GenBank/DDBJ whole genome shotgun (WGS) entry which is preliminary data.</text>
</comment>
<feature type="domain" description="ABC transporter" evidence="5">
    <location>
        <begin position="8"/>
        <end position="228"/>
    </location>
</feature>
<dbReference type="InterPro" id="IPR027417">
    <property type="entry name" value="P-loop_NTPase"/>
</dbReference>
<sequence length="229" mass="25397">MNFMNDIIRTQNLCKHYKETIALDNVSLHIPRGAIYGLIGNNGAGKTTLMRILSNLQSPSSGTVVKSENIKIGAIIETPALYPTLSAKGNLKYQLKICGCPSKEVKSKIAELLELVHLKDTRKLVMNYSLGMRQRLALAMALVGNPQFLILDEPLNGLDPEGIKDVRAIIAKLNEEYGVTIMISSHILSELQKVANHYGFLKNGVLIQEFSSSEIADTDLETFYFKNFL</sequence>
<keyword evidence="4 6" id="KW-0067">ATP-binding</keyword>
<dbReference type="InterPro" id="IPR003439">
    <property type="entry name" value="ABC_transporter-like_ATP-bd"/>
</dbReference>
<dbReference type="GO" id="GO:0016887">
    <property type="term" value="F:ATP hydrolysis activity"/>
    <property type="evidence" value="ECO:0007669"/>
    <property type="project" value="InterPro"/>
</dbReference>
<organism evidence="6 7">
    <name type="scientific">Holdemanella biformis DSM 3989</name>
    <dbReference type="NCBI Taxonomy" id="518637"/>
    <lineage>
        <taxon>Bacteria</taxon>
        <taxon>Bacillati</taxon>
        <taxon>Bacillota</taxon>
        <taxon>Erysipelotrichia</taxon>
        <taxon>Erysipelotrichales</taxon>
        <taxon>Erysipelotrichaceae</taxon>
        <taxon>Holdemanella</taxon>
    </lineage>
</organism>
<accession>B7C9G4</accession>
<evidence type="ECO:0000256" key="4">
    <source>
        <dbReference type="ARBA" id="ARBA00022840"/>
    </source>
</evidence>
<dbReference type="HOGENOM" id="CLU_000604_1_2_9"/>
<keyword evidence="7" id="KW-1185">Reference proteome</keyword>
<keyword evidence="3" id="KW-0547">Nucleotide-binding</keyword>
<dbReference type="Pfam" id="PF00005">
    <property type="entry name" value="ABC_tran"/>
    <property type="match status" value="1"/>
</dbReference>
<dbReference type="EMBL" id="ABYT01000049">
    <property type="protein sequence ID" value="EEC90602.1"/>
    <property type="molecule type" value="Genomic_DNA"/>
</dbReference>
<dbReference type="PROSITE" id="PS50893">
    <property type="entry name" value="ABC_TRANSPORTER_2"/>
    <property type="match status" value="1"/>
</dbReference>
<evidence type="ECO:0000256" key="3">
    <source>
        <dbReference type="ARBA" id="ARBA00022741"/>
    </source>
</evidence>
<dbReference type="STRING" id="518637.EUBIFOR_00821"/>
<protein>
    <submittedName>
        <fullName evidence="6">ABC transporter, ATP-binding protein</fullName>
    </submittedName>
</protein>
<dbReference type="SUPFAM" id="SSF52540">
    <property type="entry name" value="P-loop containing nucleoside triphosphate hydrolases"/>
    <property type="match status" value="1"/>
</dbReference>
<dbReference type="Proteomes" id="UP000004315">
    <property type="component" value="Unassembled WGS sequence"/>
</dbReference>
<dbReference type="PANTHER" id="PTHR43335">
    <property type="entry name" value="ABC TRANSPORTER, ATP-BINDING PROTEIN"/>
    <property type="match status" value="1"/>
</dbReference>
<dbReference type="AlphaFoldDB" id="B7C9G4"/>
<dbReference type="eggNOG" id="COG1131">
    <property type="taxonomic scope" value="Bacteria"/>
</dbReference>
<gene>
    <name evidence="6" type="ORF">EUBIFOR_00821</name>
</gene>
<dbReference type="Gene3D" id="3.40.50.300">
    <property type="entry name" value="P-loop containing nucleotide triphosphate hydrolases"/>
    <property type="match status" value="1"/>
</dbReference>
<evidence type="ECO:0000313" key="6">
    <source>
        <dbReference type="EMBL" id="EEC90602.1"/>
    </source>
</evidence>
<evidence type="ECO:0000256" key="2">
    <source>
        <dbReference type="ARBA" id="ARBA00022448"/>
    </source>
</evidence>
<dbReference type="InterPro" id="IPR003593">
    <property type="entry name" value="AAA+_ATPase"/>
</dbReference>
<comment type="similarity">
    <text evidence="1">Belongs to the ABC transporter superfamily.</text>
</comment>
<dbReference type="PROSITE" id="PS00211">
    <property type="entry name" value="ABC_TRANSPORTER_1"/>
    <property type="match status" value="1"/>
</dbReference>
<evidence type="ECO:0000256" key="1">
    <source>
        <dbReference type="ARBA" id="ARBA00005417"/>
    </source>
</evidence>
<keyword evidence="2" id="KW-0813">Transport</keyword>
<evidence type="ECO:0000259" key="5">
    <source>
        <dbReference type="PROSITE" id="PS50893"/>
    </source>
</evidence>
<dbReference type="GO" id="GO:0005524">
    <property type="term" value="F:ATP binding"/>
    <property type="evidence" value="ECO:0007669"/>
    <property type="project" value="UniProtKB-KW"/>
</dbReference>